<feature type="chain" id="PRO_5015108055" evidence="1">
    <location>
        <begin position="20"/>
        <end position="57"/>
    </location>
</feature>
<name>A0A2P2PAA4_RHIMU</name>
<sequence>MIVLSNSYWFLLLIPQTSCSTCELCSYNLPMEIQLLLSIEKICHDAYKYHIWVLLSS</sequence>
<protein>
    <submittedName>
        <fullName evidence="2">Uncharacterized protein</fullName>
    </submittedName>
</protein>
<dbReference type="EMBL" id="GGEC01071212">
    <property type="protein sequence ID" value="MBX51696.1"/>
    <property type="molecule type" value="Transcribed_RNA"/>
</dbReference>
<organism evidence="2">
    <name type="scientific">Rhizophora mucronata</name>
    <name type="common">Asiatic mangrove</name>
    <dbReference type="NCBI Taxonomy" id="61149"/>
    <lineage>
        <taxon>Eukaryota</taxon>
        <taxon>Viridiplantae</taxon>
        <taxon>Streptophyta</taxon>
        <taxon>Embryophyta</taxon>
        <taxon>Tracheophyta</taxon>
        <taxon>Spermatophyta</taxon>
        <taxon>Magnoliopsida</taxon>
        <taxon>eudicotyledons</taxon>
        <taxon>Gunneridae</taxon>
        <taxon>Pentapetalae</taxon>
        <taxon>rosids</taxon>
        <taxon>fabids</taxon>
        <taxon>Malpighiales</taxon>
        <taxon>Rhizophoraceae</taxon>
        <taxon>Rhizophora</taxon>
    </lineage>
</organism>
<evidence type="ECO:0000256" key="1">
    <source>
        <dbReference type="SAM" id="SignalP"/>
    </source>
</evidence>
<accession>A0A2P2PAA4</accession>
<keyword evidence="1" id="KW-0732">Signal</keyword>
<reference evidence="2" key="1">
    <citation type="submission" date="2018-02" db="EMBL/GenBank/DDBJ databases">
        <title>Rhizophora mucronata_Transcriptome.</title>
        <authorList>
            <person name="Meera S.P."/>
            <person name="Sreeshan A."/>
            <person name="Augustine A."/>
        </authorList>
    </citation>
    <scope>NUCLEOTIDE SEQUENCE</scope>
    <source>
        <tissue evidence="2">Leaf</tissue>
    </source>
</reference>
<evidence type="ECO:0000313" key="2">
    <source>
        <dbReference type="EMBL" id="MBX51696.1"/>
    </source>
</evidence>
<feature type="signal peptide" evidence="1">
    <location>
        <begin position="1"/>
        <end position="19"/>
    </location>
</feature>
<proteinExistence type="predicted"/>
<dbReference type="AlphaFoldDB" id="A0A2P2PAA4"/>